<proteinExistence type="predicted"/>
<protein>
    <submittedName>
        <fullName evidence="1">Uncharacterized protein</fullName>
    </submittedName>
</protein>
<dbReference type="EMBL" id="JOJR01000395">
    <property type="protein sequence ID" value="RCN38510.1"/>
    <property type="molecule type" value="Genomic_DNA"/>
</dbReference>
<keyword evidence="2" id="KW-1185">Reference proteome</keyword>
<reference evidence="1 2" key="1">
    <citation type="submission" date="2014-10" db="EMBL/GenBank/DDBJ databases">
        <title>Draft genome of the hookworm Ancylostoma caninum.</title>
        <authorList>
            <person name="Mitreva M."/>
        </authorList>
    </citation>
    <scope>NUCLEOTIDE SEQUENCE [LARGE SCALE GENOMIC DNA]</scope>
    <source>
        <strain evidence="1 2">Baltimore</strain>
    </source>
</reference>
<evidence type="ECO:0000313" key="1">
    <source>
        <dbReference type="EMBL" id="RCN38510.1"/>
    </source>
</evidence>
<organism evidence="1 2">
    <name type="scientific">Ancylostoma caninum</name>
    <name type="common">Dog hookworm</name>
    <dbReference type="NCBI Taxonomy" id="29170"/>
    <lineage>
        <taxon>Eukaryota</taxon>
        <taxon>Metazoa</taxon>
        <taxon>Ecdysozoa</taxon>
        <taxon>Nematoda</taxon>
        <taxon>Chromadorea</taxon>
        <taxon>Rhabditida</taxon>
        <taxon>Rhabditina</taxon>
        <taxon>Rhabditomorpha</taxon>
        <taxon>Strongyloidea</taxon>
        <taxon>Ancylostomatidae</taxon>
        <taxon>Ancylostomatinae</taxon>
        <taxon>Ancylostoma</taxon>
    </lineage>
</organism>
<dbReference type="Proteomes" id="UP000252519">
    <property type="component" value="Unassembled WGS sequence"/>
</dbReference>
<sequence>MCWGYCRTTTTIASHFDVVEKLVKSEREKKN</sequence>
<comment type="caution">
    <text evidence="1">The sequence shown here is derived from an EMBL/GenBank/DDBJ whole genome shotgun (WGS) entry which is preliminary data.</text>
</comment>
<evidence type="ECO:0000313" key="2">
    <source>
        <dbReference type="Proteomes" id="UP000252519"/>
    </source>
</evidence>
<accession>A0A368G655</accession>
<gene>
    <name evidence="1" type="ORF">ANCCAN_15585</name>
</gene>
<dbReference type="AlphaFoldDB" id="A0A368G655"/>
<name>A0A368G655_ANCCA</name>